<keyword evidence="7 10" id="KW-0067">ATP-binding</keyword>
<evidence type="ECO:0000256" key="6">
    <source>
        <dbReference type="ARBA" id="ARBA00022741"/>
    </source>
</evidence>
<feature type="domain" description="ATP-grasp" evidence="11">
    <location>
        <begin position="124"/>
        <end position="309"/>
    </location>
</feature>
<name>A0A9X2LB13_9PROT</name>
<comment type="cofactor">
    <cofactor evidence="2">
        <name>Mg(2+)</name>
        <dbReference type="ChEBI" id="CHEBI:18420"/>
    </cofactor>
</comment>
<dbReference type="SUPFAM" id="SSF56059">
    <property type="entry name" value="Glutathione synthetase ATP-binding domain-like"/>
    <property type="match status" value="1"/>
</dbReference>
<keyword evidence="4 10" id="KW-0317">Glutathione biosynthesis</keyword>
<dbReference type="RefSeq" id="WP_256620275.1">
    <property type="nucleotide sequence ID" value="NZ_JANIBC010000017.1"/>
</dbReference>
<dbReference type="Pfam" id="PF02955">
    <property type="entry name" value="GSH-S_ATP"/>
    <property type="match status" value="1"/>
</dbReference>
<comment type="catalytic activity">
    <reaction evidence="10">
        <text>gamma-L-glutamyl-L-cysteine + glycine + ATP = glutathione + ADP + phosphate + H(+)</text>
        <dbReference type="Rhea" id="RHEA:13557"/>
        <dbReference type="ChEBI" id="CHEBI:15378"/>
        <dbReference type="ChEBI" id="CHEBI:30616"/>
        <dbReference type="ChEBI" id="CHEBI:43474"/>
        <dbReference type="ChEBI" id="CHEBI:57305"/>
        <dbReference type="ChEBI" id="CHEBI:57925"/>
        <dbReference type="ChEBI" id="CHEBI:58173"/>
        <dbReference type="ChEBI" id="CHEBI:456216"/>
        <dbReference type="EC" id="6.3.2.3"/>
    </reaction>
</comment>
<keyword evidence="8" id="KW-0460">Magnesium</keyword>
<evidence type="ECO:0000256" key="9">
    <source>
        <dbReference type="ARBA" id="ARBA00023211"/>
    </source>
</evidence>
<dbReference type="InterPro" id="IPR004215">
    <property type="entry name" value="GSHS_N"/>
</dbReference>
<reference evidence="12" key="1">
    <citation type="submission" date="2022-07" db="EMBL/GenBank/DDBJ databases">
        <title>Parvularcula maris sp. nov., an algicidal bacterium isolated from seawater.</title>
        <authorList>
            <person name="Li F."/>
        </authorList>
    </citation>
    <scope>NUCLEOTIDE SEQUENCE</scope>
    <source>
        <strain evidence="12">BGMRC 0090</strain>
    </source>
</reference>
<keyword evidence="6 10" id="KW-0547">Nucleotide-binding</keyword>
<accession>A0A9X2LB13</accession>
<keyword evidence="3 10" id="KW-0436">Ligase</keyword>
<evidence type="ECO:0000256" key="2">
    <source>
        <dbReference type="ARBA" id="ARBA00001946"/>
    </source>
</evidence>
<evidence type="ECO:0000256" key="1">
    <source>
        <dbReference type="ARBA" id="ARBA00001936"/>
    </source>
</evidence>
<dbReference type="NCBIfam" id="NF003573">
    <property type="entry name" value="PRK05246.1"/>
    <property type="match status" value="1"/>
</dbReference>
<comment type="caution">
    <text evidence="12">The sequence shown here is derived from an EMBL/GenBank/DDBJ whole genome shotgun (WGS) entry which is preliminary data.</text>
</comment>
<evidence type="ECO:0000256" key="7">
    <source>
        <dbReference type="ARBA" id="ARBA00022840"/>
    </source>
</evidence>
<dbReference type="InterPro" id="IPR011761">
    <property type="entry name" value="ATP-grasp"/>
</dbReference>
<dbReference type="Gene3D" id="3.30.470.20">
    <property type="entry name" value="ATP-grasp fold, B domain"/>
    <property type="match status" value="1"/>
</dbReference>
<comment type="pathway">
    <text evidence="10">Sulfur metabolism; glutathione biosynthesis; glutathione from L-cysteine and L-glutamate: step 2/2.</text>
</comment>
<dbReference type="PANTHER" id="PTHR21621">
    <property type="entry name" value="RIBOSOMAL PROTEIN S6 MODIFICATION PROTEIN"/>
    <property type="match status" value="1"/>
</dbReference>
<comment type="cofactor">
    <cofactor evidence="1">
        <name>Mn(2+)</name>
        <dbReference type="ChEBI" id="CHEBI:29035"/>
    </cofactor>
</comment>
<dbReference type="GO" id="GO:0004363">
    <property type="term" value="F:glutathione synthase activity"/>
    <property type="evidence" value="ECO:0007669"/>
    <property type="project" value="UniProtKB-UniRule"/>
</dbReference>
<comment type="similarity">
    <text evidence="10">Belongs to the prokaryotic GSH synthase family.</text>
</comment>
<dbReference type="InterPro" id="IPR006284">
    <property type="entry name" value="Glut_synth_pro"/>
</dbReference>
<proteinExistence type="inferred from homology"/>
<evidence type="ECO:0000256" key="10">
    <source>
        <dbReference type="HAMAP-Rule" id="MF_00162"/>
    </source>
</evidence>
<dbReference type="PROSITE" id="PS50975">
    <property type="entry name" value="ATP_GRASP"/>
    <property type="match status" value="1"/>
</dbReference>
<keyword evidence="9" id="KW-0464">Manganese</keyword>
<dbReference type="NCBIfam" id="TIGR01380">
    <property type="entry name" value="glut_syn"/>
    <property type="match status" value="1"/>
</dbReference>
<dbReference type="SUPFAM" id="SSF52440">
    <property type="entry name" value="PreATP-grasp domain"/>
    <property type="match status" value="1"/>
</dbReference>
<evidence type="ECO:0000313" key="13">
    <source>
        <dbReference type="Proteomes" id="UP001142610"/>
    </source>
</evidence>
<gene>
    <name evidence="10 12" type="primary">gshB</name>
    <name evidence="12" type="ORF">NOG11_13330</name>
</gene>
<dbReference type="HAMAP" id="MF_00162">
    <property type="entry name" value="GSH_S"/>
    <property type="match status" value="1"/>
</dbReference>
<dbReference type="PANTHER" id="PTHR21621:SF4">
    <property type="entry name" value="GLUTATHIONE SYNTHETASE"/>
    <property type="match status" value="1"/>
</dbReference>
<dbReference type="InterPro" id="IPR004218">
    <property type="entry name" value="GSHS_ATP-bd"/>
</dbReference>
<dbReference type="Pfam" id="PF02951">
    <property type="entry name" value="GSH-S_N"/>
    <property type="match status" value="1"/>
</dbReference>
<dbReference type="Proteomes" id="UP001142610">
    <property type="component" value="Unassembled WGS sequence"/>
</dbReference>
<keyword evidence="5" id="KW-0479">Metal-binding</keyword>
<evidence type="ECO:0000259" key="11">
    <source>
        <dbReference type="PROSITE" id="PS50975"/>
    </source>
</evidence>
<dbReference type="Gene3D" id="3.30.1490.20">
    <property type="entry name" value="ATP-grasp fold, A domain"/>
    <property type="match status" value="1"/>
</dbReference>
<dbReference type="Gene3D" id="3.40.50.20">
    <property type="match status" value="1"/>
</dbReference>
<dbReference type="AlphaFoldDB" id="A0A9X2LB13"/>
<evidence type="ECO:0000256" key="5">
    <source>
        <dbReference type="ARBA" id="ARBA00022723"/>
    </source>
</evidence>
<dbReference type="GO" id="GO:0005737">
    <property type="term" value="C:cytoplasm"/>
    <property type="evidence" value="ECO:0007669"/>
    <property type="project" value="TreeGrafter"/>
</dbReference>
<evidence type="ECO:0000256" key="4">
    <source>
        <dbReference type="ARBA" id="ARBA00022684"/>
    </source>
</evidence>
<evidence type="ECO:0000313" key="12">
    <source>
        <dbReference type="EMBL" id="MCQ8186364.1"/>
    </source>
</evidence>
<evidence type="ECO:0000256" key="3">
    <source>
        <dbReference type="ARBA" id="ARBA00022598"/>
    </source>
</evidence>
<organism evidence="12 13">
    <name type="scientific">Parvularcula maris</name>
    <dbReference type="NCBI Taxonomy" id="2965077"/>
    <lineage>
        <taxon>Bacteria</taxon>
        <taxon>Pseudomonadati</taxon>
        <taxon>Pseudomonadota</taxon>
        <taxon>Alphaproteobacteria</taxon>
        <taxon>Parvularculales</taxon>
        <taxon>Parvularculaceae</taxon>
        <taxon>Parvularcula</taxon>
    </lineage>
</organism>
<dbReference type="EC" id="6.3.2.3" evidence="10"/>
<dbReference type="GO" id="GO:0005524">
    <property type="term" value="F:ATP binding"/>
    <property type="evidence" value="ECO:0007669"/>
    <property type="project" value="UniProtKB-UniRule"/>
</dbReference>
<sequence>MRIAFQTDPFAGLTTKGDTTFALALEAQARGFELWEYEPRDLRLEGDRVTARAARLLNLKDQQGGHAERSEAADLDLAEMDVILIRQDPPFDMVYMTACYMLEKLPESVLVLNDPAEIRGAPEKLFVMDYPELMPPTLVTADEEALRAFRDRHEDMILKPLYGNGGAGVFRVRPGDENFSSLLEMFLAGPRPLPVIAQAYLKEVRGGDKRVLLLDGEPVGAINRVPAEGEARSNMHVGGRAEPCELSERDLEICAAIAPELKERRLVLTGIDVIGGYMTEINVTSPTGIRELKRFGGPDMAAMFWDWCAREKLPLETTRAESSL</sequence>
<dbReference type="InterPro" id="IPR013815">
    <property type="entry name" value="ATP_grasp_subdomain_1"/>
</dbReference>
<keyword evidence="13" id="KW-1185">Reference proteome</keyword>
<dbReference type="InterPro" id="IPR016185">
    <property type="entry name" value="PreATP-grasp_dom_sf"/>
</dbReference>
<dbReference type="GO" id="GO:0046872">
    <property type="term" value="F:metal ion binding"/>
    <property type="evidence" value="ECO:0007669"/>
    <property type="project" value="UniProtKB-KW"/>
</dbReference>
<protein>
    <recommendedName>
        <fullName evidence="10">Glutathione synthetase</fullName>
        <ecNumber evidence="10">6.3.2.3</ecNumber>
    </recommendedName>
    <alternativeName>
        <fullName evidence="10">GSH synthetase</fullName>
        <shortName evidence="10">GSH-S</shortName>
        <shortName evidence="10">GSHase</shortName>
    </alternativeName>
    <alternativeName>
        <fullName evidence="10">Glutathione synthase</fullName>
    </alternativeName>
</protein>
<dbReference type="EMBL" id="JANIBC010000017">
    <property type="protein sequence ID" value="MCQ8186364.1"/>
    <property type="molecule type" value="Genomic_DNA"/>
</dbReference>
<evidence type="ECO:0000256" key="8">
    <source>
        <dbReference type="ARBA" id="ARBA00022842"/>
    </source>
</evidence>